<dbReference type="InterPro" id="IPR052336">
    <property type="entry name" value="MlaD_Phospholipid_Transporter"/>
</dbReference>
<proteinExistence type="predicted"/>
<dbReference type="InterPro" id="IPR003399">
    <property type="entry name" value="Mce/MlaD"/>
</dbReference>
<sequence>MATNRSVAGGLRRVVVPLLLVALVVAAGVTLLGGESRKTLVAQFPRTISVYEGSDVRVLGVPVGEVVSVTPSGTDVEVEIAYDADVKIPTDARAVIVAPSIVGDRYIQLTPAWEGGDVLADATVLDESRTAVPVELDQIYTSLDDLNVALGPEGANKEGALSDLVRQTAEQLAGQGESFNQTINDFSELSTTLEDNKEELFGATRQLGQFVETLAENDTTVRRFNQSLARVSTLLADERQELAGSLSSLGTALSEVKQFVGDNREVLGRDIRGLQRVTQILVRQRDAVDEILKVAPTALNNLGLTYNPEAGTLDTRANLGFLLEQLAQDPTLYLCTQLEQVAGADQICDALRGLLGNRPRAATFGQGAPAATQERFDLSLLGLAEEQS</sequence>
<dbReference type="PANTHER" id="PTHR33371">
    <property type="entry name" value="INTERMEMBRANE PHOSPHOLIPID TRANSPORT SYSTEM BINDING PROTEIN MLAD-RELATED"/>
    <property type="match status" value="1"/>
</dbReference>
<accession>A0ABT8FB38</accession>
<protein>
    <submittedName>
        <fullName evidence="3">MCE family protein</fullName>
    </submittedName>
</protein>
<dbReference type="InterPro" id="IPR024516">
    <property type="entry name" value="Mce_C"/>
</dbReference>
<keyword evidence="4" id="KW-1185">Reference proteome</keyword>
<dbReference type="Pfam" id="PF02470">
    <property type="entry name" value="MlaD"/>
    <property type="match status" value="1"/>
</dbReference>
<evidence type="ECO:0000313" key="4">
    <source>
        <dbReference type="Proteomes" id="UP001168620"/>
    </source>
</evidence>
<dbReference type="Proteomes" id="UP001168620">
    <property type="component" value="Unassembled WGS sequence"/>
</dbReference>
<dbReference type="RefSeq" id="WP_300950572.1">
    <property type="nucleotide sequence ID" value="NZ_JAUHJQ010000001.1"/>
</dbReference>
<name>A0ABT8FB38_9ACTN</name>
<dbReference type="NCBIfam" id="TIGR00996">
    <property type="entry name" value="Mtu_fam_mce"/>
    <property type="match status" value="1"/>
</dbReference>
<evidence type="ECO:0000259" key="2">
    <source>
        <dbReference type="Pfam" id="PF11887"/>
    </source>
</evidence>
<comment type="caution">
    <text evidence="3">The sequence shown here is derived from an EMBL/GenBank/DDBJ whole genome shotgun (WGS) entry which is preliminary data.</text>
</comment>
<dbReference type="Pfam" id="PF11887">
    <property type="entry name" value="Mce4_CUP1"/>
    <property type="match status" value="1"/>
</dbReference>
<reference evidence="3" key="1">
    <citation type="submission" date="2023-06" db="EMBL/GenBank/DDBJ databases">
        <title>Draft genome sequence of Nocardioides sp. SOB77.</title>
        <authorList>
            <person name="Zhang G."/>
        </authorList>
    </citation>
    <scope>NUCLEOTIDE SEQUENCE</scope>
    <source>
        <strain evidence="3">SOB77</strain>
    </source>
</reference>
<feature type="domain" description="Mce/MlaD" evidence="1">
    <location>
        <begin position="38"/>
        <end position="111"/>
    </location>
</feature>
<organism evidence="3 4">
    <name type="scientific">Nocardioides oceani</name>
    <dbReference type="NCBI Taxonomy" id="3058369"/>
    <lineage>
        <taxon>Bacteria</taxon>
        <taxon>Bacillati</taxon>
        <taxon>Actinomycetota</taxon>
        <taxon>Actinomycetes</taxon>
        <taxon>Propionibacteriales</taxon>
        <taxon>Nocardioidaceae</taxon>
        <taxon>Nocardioides</taxon>
    </lineage>
</organism>
<feature type="domain" description="Mammalian cell entry C-terminal" evidence="2">
    <location>
        <begin position="118"/>
        <end position="293"/>
    </location>
</feature>
<evidence type="ECO:0000313" key="3">
    <source>
        <dbReference type="EMBL" id="MDN4171650.1"/>
    </source>
</evidence>
<evidence type="ECO:0000259" key="1">
    <source>
        <dbReference type="Pfam" id="PF02470"/>
    </source>
</evidence>
<dbReference type="EMBL" id="JAUHJQ010000001">
    <property type="protein sequence ID" value="MDN4171650.1"/>
    <property type="molecule type" value="Genomic_DNA"/>
</dbReference>
<gene>
    <name evidence="3" type="ORF">QWY28_01710</name>
</gene>
<dbReference type="InterPro" id="IPR005693">
    <property type="entry name" value="Mce"/>
</dbReference>
<dbReference type="PANTHER" id="PTHR33371:SF4">
    <property type="entry name" value="INTERMEMBRANE PHOSPHOLIPID TRANSPORT SYSTEM BINDING PROTEIN MLAD"/>
    <property type="match status" value="1"/>
</dbReference>